<proteinExistence type="predicted"/>
<accession>A0A645FZT0</accession>
<reference evidence="1" key="1">
    <citation type="submission" date="2019-08" db="EMBL/GenBank/DDBJ databases">
        <authorList>
            <person name="Kucharzyk K."/>
            <person name="Murdoch R.W."/>
            <person name="Higgins S."/>
            <person name="Loffler F."/>
        </authorList>
    </citation>
    <scope>NUCLEOTIDE SEQUENCE</scope>
</reference>
<evidence type="ECO:0008006" key="2">
    <source>
        <dbReference type="Google" id="ProtNLM"/>
    </source>
</evidence>
<evidence type="ECO:0000313" key="1">
    <source>
        <dbReference type="EMBL" id="MPN20078.1"/>
    </source>
</evidence>
<name>A0A645FZT0_9ZZZZ</name>
<dbReference type="AlphaFoldDB" id="A0A645FZT0"/>
<organism evidence="1">
    <name type="scientific">bioreactor metagenome</name>
    <dbReference type="NCBI Taxonomy" id="1076179"/>
    <lineage>
        <taxon>unclassified sequences</taxon>
        <taxon>metagenomes</taxon>
        <taxon>ecological metagenomes</taxon>
    </lineage>
</organism>
<protein>
    <recommendedName>
        <fullName evidence="2">TonB-dependent receptor-like beta-barrel domain-containing protein</fullName>
    </recommendedName>
</protein>
<gene>
    <name evidence="1" type="ORF">SDC9_167455</name>
</gene>
<dbReference type="EMBL" id="VSSQ01067740">
    <property type="protein sequence ID" value="MPN20078.1"/>
    <property type="molecule type" value="Genomic_DNA"/>
</dbReference>
<comment type="caution">
    <text evidence="1">The sequence shown here is derived from an EMBL/GenBank/DDBJ whole genome shotgun (WGS) entry which is preliminary data.</text>
</comment>
<sequence>MFYNDYIVRFTGQAHYTFAFSIDESYLLRFGIGATVYGTETWHDFLEKNDLDEEIRVYKKSDNKTVGGISMKMDFMSKDIKTPYGASVQYFDESLYANAWLQIPIVQDTFFLRFDVRGFFAAFKDVLHPWEDKSVFMPSVRLIFNF</sequence>